<evidence type="ECO:0000256" key="17">
    <source>
        <dbReference type="RuleBase" id="RU004460"/>
    </source>
</evidence>
<dbReference type="FunFam" id="3.30.420.10:FF:000026">
    <property type="entry name" value="DNA polymerase I"/>
    <property type="match status" value="1"/>
</dbReference>
<feature type="domain" description="DNA-directed DNA polymerase family A palm" evidence="20">
    <location>
        <begin position="683"/>
        <end position="889"/>
    </location>
</feature>
<evidence type="ECO:0000259" key="18">
    <source>
        <dbReference type="SMART" id="SM00474"/>
    </source>
</evidence>
<dbReference type="InterPro" id="IPR019760">
    <property type="entry name" value="DNA-dir_DNA_pol_A_CS"/>
</dbReference>
<evidence type="ECO:0000256" key="16">
    <source>
        <dbReference type="NCBIfam" id="TIGR00593"/>
    </source>
</evidence>
<dbReference type="SUPFAM" id="SSF88723">
    <property type="entry name" value="PIN domain-like"/>
    <property type="match status" value="1"/>
</dbReference>
<feature type="domain" description="3'-5' exonuclease" evidence="18">
    <location>
        <begin position="318"/>
        <end position="513"/>
    </location>
</feature>
<dbReference type="FunFam" id="3.40.50.1010:FF:000001">
    <property type="entry name" value="DNA polymerase I"/>
    <property type="match status" value="1"/>
</dbReference>
<evidence type="ECO:0000256" key="8">
    <source>
        <dbReference type="ARBA" id="ARBA00022722"/>
    </source>
</evidence>
<dbReference type="PANTHER" id="PTHR10133">
    <property type="entry name" value="DNA POLYMERASE I"/>
    <property type="match status" value="1"/>
</dbReference>
<dbReference type="Gene3D" id="3.30.70.370">
    <property type="match status" value="1"/>
</dbReference>
<dbReference type="InterPro" id="IPR029060">
    <property type="entry name" value="PIN-like_dom_sf"/>
</dbReference>
<dbReference type="AlphaFoldDB" id="A0A3M3R625"/>
<evidence type="ECO:0000259" key="20">
    <source>
        <dbReference type="SMART" id="SM00482"/>
    </source>
</evidence>
<dbReference type="SMART" id="SM00474">
    <property type="entry name" value="35EXOc"/>
    <property type="match status" value="1"/>
</dbReference>
<dbReference type="PANTHER" id="PTHR10133:SF27">
    <property type="entry name" value="DNA POLYMERASE NU"/>
    <property type="match status" value="1"/>
</dbReference>
<evidence type="ECO:0000313" key="21">
    <source>
        <dbReference type="EMBL" id="RMN91776.1"/>
    </source>
</evidence>
<dbReference type="Pfam" id="PF00476">
    <property type="entry name" value="DNA_pol_A"/>
    <property type="match status" value="1"/>
</dbReference>
<dbReference type="InterPro" id="IPR020045">
    <property type="entry name" value="DNA_polI_H3TH"/>
</dbReference>
<keyword evidence="10 17" id="KW-0378">Hydrolase</keyword>
<dbReference type="InterPro" id="IPR001098">
    <property type="entry name" value="DNA-dir_DNA_pol_A_palm_dom"/>
</dbReference>
<dbReference type="EC" id="2.7.7.7" evidence="3 16"/>
<keyword evidence="9 17" id="KW-0227">DNA damage</keyword>
<dbReference type="FunFam" id="1.10.150.20:FF:000003">
    <property type="entry name" value="DNA polymerase I"/>
    <property type="match status" value="1"/>
</dbReference>
<comment type="function">
    <text evidence="17">In addition to polymerase activity, this DNA polymerase exhibits 3'-5' and 5'-3' exonuclease activity.</text>
</comment>
<dbReference type="SMART" id="SM00475">
    <property type="entry name" value="53EXOc"/>
    <property type="match status" value="1"/>
</dbReference>
<accession>A0A3M3R625</accession>
<feature type="domain" description="5'-3' exonuclease" evidence="19">
    <location>
        <begin position="8"/>
        <end position="270"/>
    </location>
</feature>
<dbReference type="GO" id="GO:0008408">
    <property type="term" value="F:3'-5' exonuclease activity"/>
    <property type="evidence" value="ECO:0007669"/>
    <property type="project" value="UniProtKB-UniRule"/>
</dbReference>
<dbReference type="InterPro" id="IPR036397">
    <property type="entry name" value="RNaseH_sf"/>
</dbReference>
<dbReference type="FunFam" id="1.20.1060.10:FF:000001">
    <property type="entry name" value="DNA polymerase I"/>
    <property type="match status" value="1"/>
</dbReference>
<dbReference type="InterPro" id="IPR020046">
    <property type="entry name" value="5-3_exonucl_a-hlix_arch_N"/>
</dbReference>
<dbReference type="InterPro" id="IPR002562">
    <property type="entry name" value="3'-5'_exonuclease_dom"/>
</dbReference>
<dbReference type="GO" id="GO:0008409">
    <property type="term" value="F:5'-3' exonuclease activity"/>
    <property type="evidence" value="ECO:0007669"/>
    <property type="project" value="UniProtKB-UniRule"/>
</dbReference>
<dbReference type="GO" id="GO:0003677">
    <property type="term" value="F:DNA binding"/>
    <property type="evidence" value="ECO:0007669"/>
    <property type="project" value="UniProtKB-UniRule"/>
</dbReference>
<dbReference type="SMART" id="SM00279">
    <property type="entry name" value="HhH2"/>
    <property type="match status" value="1"/>
</dbReference>
<organism evidence="21 22">
    <name type="scientific">Pseudomonas cannabina</name>
    <dbReference type="NCBI Taxonomy" id="86840"/>
    <lineage>
        <taxon>Bacteria</taxon>
        <taxon>Pseudomonadati</taxon>
        <taxon>Pseudomonadota</taxon>
        <taxon>Gammaproteobacteria</taxon>
        <taxon>Pseudomonadales</taxon>
        <taxon>Pseudomonadaceae</taxon>
        <taxon>Pseudomonas</taxon>
    </lineage>
</organism>
<evidence type="ECO:0000259" key="19">
    <source>
        <dbReference type="SMART" id="SM00475"/>
    </source>
</evidence>
<dbReference type="SUPFAM" id="SSF47807">
    <property type="entry name" value="5' to 3' exonuclease, C-terminal subdomain"/>
    <property type="match status" value="1"/>
</dbReference>
<dbReference type="GO" id="GO:0003887">
    <property type="term" value="F:DNA-directed DNA polymerase activity"/>
    <property type="evidence" value="ECO:0007669"/>
    <property type="project" value="UniProtKB-UniRule"/>
</dbReference>
<dbReference type="Proteomes" id="UP000270524">
    <property type="component" value="Unassembled WGS sequence"/>
</dbReference>
<sequence length="925" mass="101386">MILLMTQAPLVLVDGSSYLYRAFHALPPLTTSKGLPTGAVKGVLNMLKSLRRQYPESPLAVVFDAKGGTFRDALYTDYKANRPSMPDDLRVQVDLLHACVKGMGYPFLCVEGVEADDVIGTLARSSAAADRPVVISTGDKDMAQLVDGHITLVNTMTGSVLDIAGVKEKFGVGPEHIIDYLALMGDKVDNIPGVPGVGEKTAVGLLVGVGGGIKELYDNLDKVATLPIRGAKTLAAKLEEHREMAFLSYELATIKIDVPLDIELDQLHCGEPDRDALMELYAELEFKSWIEDLQRDAKRAGQELTVEEPTVEAKEAAYEVILEQTQFDAWLKKLQATPLFAFVTQSNGTDAQRAQLVGLSFAIQTHEAAYIPLTHSYMGVPQQLDRDSVLKTLKPLLEDPGKIKVGQHAKFAINLLANCAIDGDQAQGIDLQGVRFDTILESYVLDSTATRHDRDSLVAKYLTHTPINFQDIAGKGAKQLTFDQIAIEQAGNYAAEEADLTLRLHEVFEARLAAIPTLQPVLNDIEMPLVPVLARIERQGALVDANLLGIQSVELGDKMTALEREAFAIAGEEFNLGSPKQLGVILYEKLGMPILSKTATGQPSTAEAVLAELAEQDFPLPKVLMQYRSMSKLKSTYTDRLPEQINPRTGRIHTSYHQAVAVTGRLSSSDPNLQNIPIRTAEGRRIRQAFVAPKGYKLLAADYSQIELRIMAHLAKDEGLLHAFRNDLDVHRATAAEVFGVELEGVTQDMRRSAKAINFGLIYGMSAFGLAKQIGVDRKQSQAYVDRYFARYPGVLDYMERTRAQAAEQGFVETIFGRRLYLPDINAKNPSLRKGAERMAINAPMQGTAADIIKKAMVAVNGWLDASGLDARVILQVHDELVLEVREDLVDQISEQIRPHMSGAAELAVPLLVEVGIGNNWDEAH</sequence>
<dbReference type="CDD" id="cd09898">
    <property type="entry name" value="H3TH_53EXO"/>
    <property type="match status" value="1"/>
</dbReference>
<evidence type="ECO:0000256" key="13">
    <source>
        <dbReference type="ARBA" id="ARBA00023125"/>
    </source>
</evidence>
<keyword evidence="11 17" id="KW-0269">Exonuclease</keyword>
<dbReference type="Gene3D" id="3.40.50.1010">
    <property type="entry name" value="5'-nuclease"/>
    <property type="match status" value="1"/>
</dbReference>
<evidence type="ECO:0000256" key="6">
    <source>
        <dbReference type="ARBA" id="ARBA00022695"/>
    </source>
</evidence>
<comment type="similarity">
    <text evidence="1 17">Belongs to the DNA polymerase type-A family.</text>
</comment>
<keyword evidence="8" id="KW-0540">Nuclease</keyword>
<dbReference type="Pfam" id="PF01612">
    <property type="entry name" value="DNA_pol_A_exo1"/>
    <property type="match status" value="1"/>
</dbReference>
<evidence type="ECO:0000256" key="12">
    <source>
        <dbReference type="ARBA" id="ARBA00022932"/>
    </source>
</evidence>
<evidence type="ECO:0000256" key="1">
    <source>
        <dbReference type="ARBA" id="ARBA00007705"/>
    </source>
</evidence>
<dbReference type="NCBIfam" id="NF004397">
    <property type="entry name" value="PRK05755.1"/>
    <property type="match status" value="1"/>
</dbReference>
<keyword evidence="14 17" id="KW-0234">DNA repair</keyword>
<dbReference type="GO" id="GO:0006261">
    <property type="term" value="P:DNA-templated DNA replication"/>
    <property type="evidence" value="ECO:0007669"/>
    <property type="project" value="UniProtKB-UniRule"/>
</dbReference>
<keyword evidence="13 17" id="KW-0238">DNA-binding</keyword>
<dbReference type="FunFam" id="1.10.150.20:FF:000002">
    <property type="entry name" value="DNA polymerase I"/>
    <property type="match status" value="1"/>
</dbReference>
<dbReference type="CDD" id="cd08637">
    <property type="entry name" value="DNA_pol_A_pol_I_C"/>
    <property type="match status" value="1"/>
</dbReference>
<dbReference type="SMART" id="SM00482">
    <property type="entry name" value="POLAc"/>
    <property type="match status" value="1"/>
</dbReference>
<reference evidence="21 22" key="1">
    <citation type="submission" date="2018-08" db="EMBL/GenBank/DDBJ databases">
        <title>Recombination of ecologically and evolutionarily significant loci maintains genetic cohesion in the Pseudomonas syringae species complex.</title>
        <authorList>
            <person name="Dillon M."/>
            <person name="Thakur S."/>
            <person name="Almeida R.N.D."/>
            <person name="Weir B.S."/>
            <person name="Guttman D.S."/>
        </authorList>
    </citation>
    <scope>NUCLEOTIDE SEQUENCE [LARGE SCALE GENOMIC DNA]</scope>
    <source>
        <strain evidence="21 22">ICMP 15203</strain>
    </source>
</reference>
<dbReference type="CDD" id="cd09859">
    <property type="entry name" value="PIN_53EXO"/>
    <property type="match status" value="1"/>
</dbReference>
<comment type="catalytic activity">
    <reaction evidence="15 17">
        <text>DNA(n) + a 2'-deoxyribonucleoside 5'-triphosphate = DNA(n+1) + diphosphate</text>
        <dbReference type="Rhea" id="RHEA:22508"/>
        <dbReference type="Rhea" id="RHEA-COMP:17339"/>
        <dbReference type="Rhea" id="RHEA-COMP:17340"/>
        <dbReference type="ChEBI" id="CHEBI:33019"/>
        <dbReference type="ChEBI" id="CHEBI:61560"/>
        <dbReference type="ChEBI" id="CHEBI:173112"/>
        <dbReference type="EC" id="2.7.7.7"/>
    </reaction>
</comment>
<evidence type="ECO:0000256" key="14">
    <source>
        <dbReference type="ARBA" id="ARBA00023204"/>
    </source>
</evidence>
<dbReference type="Gene3D" id="1.20.1060.10">
    <property type="entry name" value="Taq DNA Polymerase, Chain T, domain 4"/>
    <property type="match status" value="1"/>
</dbReference>
<dbReference type="GO" id="GO:0006302">
    <property type="term" value="P:double-strand break repair"/>
    <property type="evidence" value="ECO:0007669"/>
    <property type="project" value="TreeGrafter"/>
</dbReference>
<name>A0A3M3R625_PSECA</name>
<dbReference type="SUPFAM" id="SSF53098">
    <property type="entry name" value="Ribonuclease H-like"/>
    <property type="match status" value="1"/>
</dbReference>
<dbReference type="InterPro" id="IPR002298">
    <property type="entry name" value="DNA_polymerase_A"/>
</dbReference>
<dbReference type="Pfam" id="PF02739">
    <property type="entry name" value="5_3_exonuc_N"/>
    <property type="match status" value="1"/>
</dbReference>
<protein>
    <recommendedName>
        <fullName evidence="4 16">DNA polymerase I</fullName>
        <ecNumber evidence="3 16">2.7.7.7</ecNumber>
    </recommendedName>
</protein>
<dbReference type="PROSITE" id="PS00447">
    <property type="entry name" value="DNA_POLYMERASE_A"/>
    <property type="match status" value="1"/>
</dbReference>
<evidence type="ECO:0000313" key="22">
    <source>
        <dbReference type="Proteomes" id="UP000270524"/>
    </source>
</evidence>
<comment type="caution">
    <text evidence="21">The sequence shown here is derived from an EMBL/GenBank/DDBJ whole genome shotgun (WGS) entry which is preliminary data.</text>
</comment>
<keyword evidence="12 17" id="KW-0239">DNA-directed DNA polymerase</keyword>
<dbReference type="InterPro" id="IPR008918">
    <property type="entry name" value="HhH2"/>
</dbReference>
<dbReference type="SUPFAM" id="SSF56672">
    <property type="entry name" value="DNA/RNA polymerases"/>
    <property type="match status" value="1"/>
</dbReference>
<evidence type="ECO:0000256" key="10">
    <source>
        <dbReference type="ARBA" id="ARBA00022801"/>
    </source>
</evidence>
<dbReference type="NCBIfam" id="TIGR00593">
    <property type="entry name" value="pola"/>
    <property type="match status" value="1"/>
</dbReference>
<evidence type="ECO:0000256" key="4">
    <source>
        <dbReference type="ARBA" id="ARBA00020311"/>
    </source>
</evidence>
<proteinExistence type="inferred from homology"/>
<dbReference type="Pfam" id="PF01367">
    <property type="entry name" value="5_3_exonuc"/>
    <property type="match status" value="1"/>
</dbReference>
<dbReference type="InterPro" id="IPR012337">
    <property type="entry name" value="RNaseH-like_sf"/>
</dbReference>
<gene>
    <name evidence="17" type="primary">polA</name>
    <name evidence="21" type="ORF">ALQ51_00042</name>
</gene>
<dbReference type="EMBL" id="RBPJ01000226">
    <property type="protein sequence ID" value="RMN91776.1"/>
    <property type="molecule type" value="Genomic_DNA"/>
</dbReference>
<comment type="subunit">
    <text evidence="2">Single-chain monomer with multiple functions.</text>
</comment>
<dbReference type="InterPro" id="IPR002421">
    <property type="entry name" value="5-3_exonuclease"/>
</dbReference>
<evidence type="ECO:0000256" key="3">
    <source>
        <dbReference type="ARBA" id="ARBA00012417"/>
    </source>
</evidence>
<keyword evidence="5 17" id="KW-0808">Transferase</keyword>
<dbReference type="Gene3D" id="3.30.420.10">
    <property type="entry name" value="Ribonuclease H-like superfamily/Ribonuclease H"/>
    <property type="match status" value="1"/>
</dbReference>
<dbReference type="Gene3D" id="1.10.150.20">
    <property type="entry name" value="5' to 3' exonuclease, C-terminal subdomain"/>
    <property type="match status" value="2"/>
</dbReference>
<dbReference type="InterPro" id="IPR043502">
    <property type="entry name" value="DNA/RNA_pol_sf"/>
</dbReference>
<evidence type="ECO:0000256" key="9">
    <source>
        <dbReference type="ARBA" id="ARBA00022763"/>
    </source>
</evidence>
<keyword evidence="6 17" id="KW-0548">Nucleotidyltransferase</keyword>
<evidence type="ECO:0000256" key="15">
    <source>
        <dbReference type="ARBA" id="ARBA00049244"/>
    </source>
</evidence>
<evidence type="ECO:0000256" key="7">
    <source>
        <dbReference type="ARBA" id="ARBA00022705"/>
    </source>
</evidence>
<dbReference type="CDD" id="cd06139">
    <property type="entry name" value="DNA_polA_I_Ecoli_like_exo"/>
    <property type="match status" value="1"/>
</dbReference>
<keyword evidence="7 17" id="KW-0235">DNA replication</keyword>
<evidence type="ECO:0000256" key="2">
    <source>
        <dbReference type="ARBA" id="ARBA00011541"/>
    </source>
</evidence>
<dbReference type="InterPro" id="IPR036279">
    <property type="entry name" value="5-3_exonuclease_C_sf"/>
</dbReference>
<evidence type="ECO:0000256" key="5">
    <source>
        <dbReference type="ARBA" id="ARBA00022679"/>
    </source>
</evidence>
<evidence type="ECO:0000256" key="11">
    <source>
        <dbReference type="ARBA" id="ARBA00022839"/>
    </source>
</evidence>
<dbReference type="InterPro" id="IPR018320">
    <property type="entry name" value="DNA_polymerase_1"/>
</dbReference>
<dbReference type="PRINTS" id="PR00868">
    <property type="entry name" value="DNAPOLI"/>
</dbReference>